<dbReference type="GO" id="GO:0016989">
    <property type="term" value="F:sigma factor antagonist activity"/>
    <property type="evidence" value="ECO:0007669"/>
    <property type="project" value="TreeGrafter"/>
</dbReference>
<accession>A0A413VSB3</accession>
<dbReference type="AlphaFoldDB" id="A0A413VSB3"/>
<proteinExistence type="predicted"/>
<dbReference type="GeneID" id="69504382"/>
<name>A0A413VSB3_9BACE</name>
<dbReference type="PIRSF" id="PIRSF018266">
    <property type="entry name" value="FecR"/>
    <property type="match status" value="1"/>
</dbReference>
<evidence type="ECO:0000259" key="2">
    <source>
        <dbReference type="Pfam" id="PF04773"/>
    </source>
</evidence>
<dbReference type="Proteomes" id="UP000284379">
    <property type="component" value="Unassembled WGS sequence"/>
</dbReference>
<dbReference type="FunFam" id="2.60.120.1440:FF:000001">
    <property type="entry name" value="Putative anti-sigma factor"/>
    <property type="match status" value="1"/>
</dbReference>
<organism evidence="4 5">
    <name type="scientific">Bacteroides nordii</name>
    <dbReference type="NCBI Taxonomy" id="291645"/>
    <lineage>
        <taxon>Bacteria</taxon>
        <taxon>Pseudomonadati</taxon>
        <taxon>Bacteroidota</taxon>
        <taxon>Bacteroidia</taxon>
        <taxon>Bacteroidales</taxon>
        <taxon>Bacteroidaceae</taxon>
        <taxon>Bacteroides</taxon>
    </lineage>
</organism>
<dbReference type="Gene3D" id="3.55.50.30">
    <property type="match status" value="1"/>
</dbReference>
<keyword evidence="1" id="KW-0472">Membrane</keyword>
<dbReference type="PANTHER" id="PTHR30273:SF2">
    <property type="entry name" value="PROTEIN FECR"/>
    <property type="match status" value="1"/>
</dbReference>
<dbReference type="EMBL" id="QSGO01000004">
    <property type="protein sequence ID" value="RHB36478.1"/>
    <property type="molecule type" value="Genomic_DNA"/>
</dbReference>
<keyword evidence="1" id="KW-1133">Transmembrane helix</keyword>
<dbReference type="InterPro" id="IPR006860">
    <property type="entry name" value="FecR"/>
</dbReference>
<gene>
    <name evidence="4" type="ORF">DW888_07560</name>
</gene>
<feature type="domain" description="FecR protein" evidence="2">
    <location>
        <begin position="124"/>
        <end position="218"/>
    </location>
</feature>
<dbReference type="RefSeq" id="WP_002558525.1">
    <property type="nucleotide sequence ID" value="NZ_CABJFV010000004.1"/>
</dbReference>
<protein>
    <submittedName>
        <fullName evidence="4">DUF4974 domain-containing protein</fullName>
    </submittedName>
</protein>
<dbReference type="InterPro" id="IPR032508">
    <property type="entry name" value="FecR_C"/>
</dbReference>
<feature type="transmembrane region" description="Helical" evidence="1">
    <location>
        <begin position="90"/>
        <end position="113"/>
    </location>
</feature>
<evidence type="ECO:0000259" key="3">
    <source>
        <dbReference type="Pfam" id="PF16344"/>
    </source>
</evidence>
<evidence type="ECO:0000256" key="1">
    <source>
        <dbReference type="SAM" id="Phobius"/>
    </source>
</evidence>
<dbReference type="Pfam" id="PF16344">
    <property type="entry name" value="FecR_C"/>
    <property type="match status" value="1"/>
</dbReference>
<comment type="caution">
    <text evidence="4">The sequence shown here is derived from an EMBL/GenBank/DDBJ whole genome shotgun (WGS) entry which is preliminary data.</text>
</comment>
<evidence type="ECO:0000313" key="4">
    <source>
        <dbReference type="EMBL" id="RHB36478.1"/>
    </source>
</evidence>
<keyword evidence="1" id="KW-0812">Transmembrane</keyword>
<dbReference type="Gene3D" id="2.60.120.1440">
    <property type="match status" value="1"/>
</dbReference>
<dbReference type="InterPro" id="IPR012373">
    <property type="entry name" value="Ferrdict_sens_TM"/>
</dbReference>
<sequence length="334" mass="38736">MTTENHYPITDEEIRLYLCDALPPERRAEIRRWFGTEEGQLYLSEIIDEDVARILMGEELQSTESIKIQPLCMPAPVEKNKKHLQATIGWWLRHIAIWIPAILLLATGGYVYYNQTQSPRFAEIYVPKGDMQTIIFQDGTKIILNADSRLKYTPGFKLFSREVELEGEAYFEVAKNKIRPFTVHTSGIDIKVLGTKFNVKAYTDESDITTTLNQGHVRVSDIRGESLELFPGEQIIYEKKNGTMHKRSLENVSDYSGWKTNSLYFTDTRLDDISKELSRKFNKEIVLMDQSLENSIYTISFNNMPLDSILEDLTRISPIKYEKINDKILIYKRK</sequence>
<dbReference type="PANTHER" id="PTHR30273">
    <property type="entry name" value="PERIPLASMIC SIGNAL SENSOR AND SIGMA FACTOR ACTIVATOR FECR-RELATED"/>
    <property type="match status" value="1"/>
</dbReference>
<feature type="domain" description="Protein FecR C-terminal" evidence="3">
    <location>
        <begin position="263"/>
        <end position="330"/>
    </location>
</feature>
<dbReference type="Pfam" id="PF04773">
    <property type="entry name" value="FecR"/>
    <property type="match status" value="1"/>
</dbReference>
<reference evidence="4 5" key="1">
    <citation type="submission" date="2018-08" db="EMBL/GenBank/DDBJ databases">
        <title>A genome reference for cultivated species of the human gut microbiota.</title>
        <authorList>
            <person name="Zou Y."/>
            <person name="Xue W."/>
            <person name="Luo G."/>
        </authorList>
    </citation>
    <scope>NUCLEOTIDE SEQUENCE [LARGE SCALE GENOMIC DNA]</scope>
    <source>
        <strain evidence="4 5">AM40-30BH</strain>
    </source>
</reference>
<evidence type="ECO:0000313" key="5">
    <source>
        <dbReference type="Proteomes" id="UP000284379"/>
    </source>
</evidence>